<reference evidence="2 4" key="2">
    <citation type="journal article" date="2013" name="Nature">
        <title>Insights into bilaterian evolution from three spiralian genomes.</title>
        <authorList>
            <person name="Simakov O."/>
            <person name="Marletaz F."/>
            <person name="Cho S.J."/>
            <person name="Edsinger-Gonzales E."/>
            <person name="Havlak P."/>
            <person name="Hellsten U."/>
            <person name="Kuo D.H."/>
            <person name="Larsson T."/>
            <person name="Lv J."/>
            <person name="Arendt D."/>
            <person name="Savage R."/>
            <person name="Osoegawa K."/>
            <person name="de Jong P."/>
            <person name="Grimwood J."/>
            <person name="Chapman J.A."/>
            <person name="Shapiro H."/>
            <person name="Aerts A."/>
            <person name="Otillar R.P."/>
            <person name="Terry A.Y."/>
            <person name="Boore J.L."/>
            <person name="Grigoriev I.V."/>
            <person name="Lindberg D.R."/>
            <person name="Seaver E.C."/>
            <person name="Weisblat D.A."/>
            <person name="Putnam N.H."/>
            <person name="Rokhsar D.S."/>
        </authorList>
    </citation>
    <scope>NUCLEOTIDE SEQUENCE</scope>
</reference>
<dbReference type="OrthoDB" id="9428931at2759"/>
<evidence type="ECO:0000313" key="2">
    <source>
        <dbReference type="EMBL" id="ESO04592.1"/>
    </source>
</evidence>
<dbReference type="EMBL" id="AMQM01004136">
    <property type="status" value="NOT_ANNOTATED_CDS"/>
    <property type="molecule type" value="Genomic_DNA"/>
</dbReference>
<dbReference type="InParanoid" id="T1FT57"/>
<feature type="region of interest" description="Disordered" evidence="1">
    <location>
        <begin position="461"/>
        <end position="508"/>
    </location>
</feature>
<dbReference type="HOGENOM" id="CLU_464048_0_0_1"/>
<feature type="compositionally biased region" description="Low complexity" evidence="1">
    <location>
        <begin position="359"/>
        <end position="368"/>
    </location>
</feature>
<dbReference type="AlphaFoldDB" id="T1FT57"/>
<organism evidence="3 4">
    <name type="scientific">Helobdella robusta</name>
    <name type="common">Californian leech</name>
    <dbReference type="NCBI Taxonomy" id="6412"/>
    <lineage>
        <taxon>Eukaryota</taxon>
        <taxon>Metazoa</taxon>
        <taxon>Spiralia</taxon>
        <taxon>Lophotrochozoa</taxon>
        <taxon>Annelida</taxon>
        <taxon>Clitellata</taxon>
        <taxon>Hirudinea</taxon>
        <taxon>Rhynchobdellida</taxon>
        <taxon>Glossiphoniidae</taxon>
        <taxon>Helobdella</taxon>
    </lineage>
</organism>
<feature type="compositionally biased region" description="Acidic residues" evidence="1">
    <location>
        <begin position="331"/>
        <end position="341"/>
    </location>
</feature>
<accession>T1FT57</accession>
<evidence type="ECO:0000313" key="3">
    <source>
        <dbReference type="EnsemblMetazoa" id="HelroP191638"/>
    </source>
</evidence>
<dbReference type="CTD" id="20212004"/>
<reference evidence="3" key="3">
    <citation type="submission" date="2015-06" db="UniProtKB">
        <authorList>
            <consortium name="EnsemblMetazoa"/>
        </authorList>
    </citation>
    <scope>IDENTIFICATION</scope>
</reference>
<dbReference type="EnsemblMetazoa" id="HelroT191638">
    <property type="protein sequence ID" value="HelroP191638"/>
    <property type="gene ID" value="HelroG191638"/>
</dbReference>
<dbReference type="RefSeq" id="XP_009017171.1">
    <property type="nucleotide sequence ID" value="XM_009018923.1"/>
</dbReference>
<name>T1FT57_HELRO</name>
<evidence type="ECO:0000313" key="4">
    <source>
        <dbReference type="Proteomes" id="UP000015101"/>
    </source>
</evidence>
<reference evidence="4" key="1">
    <citation type="submission" date="2012-12" db="EMBL/GenBank/DDBJ databases">
        <authorList>
            <person name="Hellsten U."/>
            <person name="Grimwood J."/>
            <person name="Chapman J.A."/>
            <person name="Shapiro H."/>
            <person name="Aerts A."/>
            <person name="Otillar R.P."/>
            <person name="Terry A.Y."/>
            <person name="Boore J.L."/>
            <person name="Simakov O."/>
            <person name="Marletaz F."/>
            <person name="Cho S.-J."/>
            <person name="Edsinger-Gonzales E."/>
            <person name="Havlak P."/>
            <person name="Kuo D.-H."/>
            <person name="Larsson T."/>
            <person name="Lv J."/>
            <person name="Arendt D."/>
            <person name="Savage R."/>
            <person name="Osoegawa K."/>
            <person name="de Jong P."/>
            <person name="Lindberg D.R."/>
            <person name="Seaver E.C."/>
            <person name="Weisblat D.A."/>
            <person name="Putnam N.H."/>
            <person name="Grigoriev I.V."/>
            <person name="Rokhsar D.S."/>
        </authorList>
    </citation>
    <scope>NUCLEOTIDE SEQUENCE</scope>
</reference>
<protein>
    <submittedName>
        <fullName evidence="2 3">Uncharacterized protein</fullName>
    </submittedName>
</protein>
<feature type="compositionally biased region" description="Low complexity" evidence="1">
    <location>
        <begin position="290"/>
        <end position="302"/>
    </location>
</feature>
<proteinExistence type="predicted"/>
<dbReference type="Proteomes" id="UP000015101">
    <property type="component" value="Unassembled WGS sequence"/>
</dbReference>
<evidence type="ECO:0000256" key="1">
    <source>
        <dbReference type="SAM" id="MobiDB-lite"/>
    </source>
</evidence>
<feature type="compositionally biased region" description="Gly residues" evidence="1">
    <location>
        <begin position="471"/>
        <end position="493"/>
    </location>
</feature>
<dbReference type="KEGG" id="hro:HELRODRAFT_191638"/>
<dbReference type="GeneID" id="20212004"/>
<feature type="region of interest" description="Disordered" evidence="1">
    <location>
        <begin position="281"/>
        <end position="368"/>
    </location>
</feature>
<keyword evidence="4" id="KW-1185">Reference proteome</keyword>
<gene>
    <name evidence="3" type="primary">20212004</name>
    <name evidence="2" type="ORF">HELRODRAFT_191638</name>
</gene>
<sequence>MINSIKSRGKIKSKKKIGDVDVVDKAPVPTAARIGSQQINMLNQQHITPSTTSSSSSSFHNVAPLPLSTTASIILYTTTSNLYTTTTTTSSKTTTTSATTTTTIITATTTITAAAAAAKQHVDRSSRSMIRRGFVVNESKTEKIICFDKLSMSNNSSPIDAAVSRSLTSLPNTIATTTTTASDTSAAAAATAFVDETPTETMTEATSPLSLGSCSSSSTGSLFRNFLDDITPPSQECKKAIVKKHSIEMTTLLQQQSSSSSSSAAATNDVMFGSSGCGAGSSNGGGHGNSSGMSGNNSNLVNSRRRHQSSGSVEGISTREPCCNIYSNNDSNDDDDDDDDVIYQQAATQQQRKQRKQQRQQQQQREQQQQQQLHDYSCLLELQQQNAVISGHVTPPSSSGFNYDTEHGGRHKRCSYLALFNSPNLESLDGWTVPSLRPLETLHNALTLKQVEKFIKSVTELSEKSDDVTEGDGGSNGGGGGSSGRLEGGGGNWGLREQESLQSSSESKLSLKSVDDASAFCFDRSYYCSSMEACFNPPTYRPYTPTKPPLTAATAVSTAAASSSSSSSSPIKYIPVDELKLDASLNHY</sequence>
<dbReference type="EMBL" id="KB096457">
    <property type="protein sequence ID" value="ESO04592.1"/>
    <property type="molecule type" value="Genomic_DNA"/>
</dbReference>